<keyword evidence="2" id="KW-1185">Reference proteome</keyword>
<proteinExistence type="predicted"/>
<gene>
    <name evidence="1" type="ORF">AKJ09_10836</name>
</gene>
<organism evidence="1 2">
    <name type="scientific">Labilithrix luteola</name>
    <dbReference type="NCBI Taxonomy" id="1391654"/>
    <lineage>
        <taxon>Bacteria</taxon>
        <taxon>Pseudomonadati</taxon>
        <taxon>Myxococcota</taxon>
        <taxon>Polyangia</taxon>
        <taxon>Polyangiales</taxon>
        <taxon>Labilitrichaceae</taxon>
        <taxon>Labilithrix</taxon>
    </lineage>
</organism>
<dbReference type="KEGG" id="llu:AKJ09_10836"/>
<evidence type="ECO:0000313" key="1">
    <source>
        <dbReference type="EMBL" id="AKV04173.1"/>
    </source>
</evidence>
<evidence type="ECO:0008006" key="3">
    <source>
        <dbReference type="Google" id="ProtNLM"/>
    </source>
</evidence>
<name>A0A0K1QEL4_9BACT</name>
<evidence type="ECO:0000313" key="2">
    <source>
        <dbReference type="Proteomes" id="UP000064967"/>
    </source>
</evidence>
<protein>
    <recommendedName>
        <fullName evidence="3">Mobile element protein</fullName>
    </recommendedName>
</protein>
<accession>A0A0K1QEL4</accession>
<dbReference type="EMBL" id="CP012333">
    <property type="protein sequence ID" value="AKV04173.1"/>
    <property type="molecule type" value="Genomic_DNA"/>
</dbReference>
<dbReference type="Proteomes" id="UP000064967">
    <property type="component" value="Chromosome"/>
</dbReference>
<dbReference type="RefSeq" id="WP_169928605.1">
    <property type="nucleotide sequence ID" value="NZ_CP012333.1"/>
</dbReference>
<dbReference type="AlphaFoldDB" id="A0A0K1QEL4"/>
<sequence length="57" mass="6229">MAIAEFDLDGLLAKVEKILKKTKPKPPDPTTIVLCEVIASLVVEVARLRAQVNRAES</sequence>
<dbReference type="STRING" id="1391654.AKJ09_10836"/>
<reference evidence="1 2" key="1">
    <citation type="submission" date="2015-08" db="EMBL/GenBank/DDBJ databases">
        <authorList>
            <person name="Babu N.S."/>
            <person name="Beckwith C.J."/>
            <person name="Beseler K.G."/>
            <person name="Brison A."/>
            <person name="Carone J.V."/>
            <person name="Caskin T.P."/>
            <person name="Diamond M."/>
            <person name="Durham M.E."/>
            <person name="Foxe J.M."/>
            <person name="Go M."/>
            <person name="Henderson B.A."/>
            <person name="Jones I.B."/>
            <person name="McGettigan J.A."/>
            <person name="Micheletti S.J."/>
            <person name="Nasrallah M.E."/>
            <person name="Ortiz D."/>
            <person name="Piller C.R."/>
            <person name="Privatt S.R."/>
            <person name="Schneider S.L."/>
            <person name="Sharp S."/>
            <person name="Smith T.C."/>
            <person name="Stanton J.D."/>
            <person name="Ullery H.E."/>
            <person name="Wilson R.J."/>
            <person name="Serrano M.G."/>
            <person name="Buck G."/>
            <person name="Lee V."/>
            <person name="Wang Y."/>
            <person name="Carvalho R."/>
            <person name="Voegtly L."/>
            <person name="Shi R."/>
            <person name="Duckworth R."/>
            <person name="Johnson A."/>
            <person name="Loviza R."/>
            <person name="Walstead R."/>
            <person name="Shah Z."/>
            <person name="Kiflezghi M."/>
            <person name="Wade K."/>
            <person name="Ball S.L."/>
            <person name="Bradley K.W."/>
            <person name="Asai D.J."/>
            <person name="Bowman C.A."/>
            <person name="Russell D.A."/>
            <person name="Pope W.H."/>
            <person name="Jacobs-Sera D."/>
            <person name="Hendrix R.W."/>
            <person name="Hatfull G.F."/>
        </authorList>
    </citation>
    <scope>NUCLEOTIDE SEQUENCE [LARGE SCALE GENOMIC DNA]</scope>
    <source>
        <strain evidence="1 2">DSM 27648</strain>
    </source>
</reference>